<accession>A0ABT7Y2D6</accession>
<dbReference type="InterPro" id="IPR008869">
    <property type="entry name" value="MlaC/ttg2D"/>
</dbReference>
<keyword evidence="2" id="KW-1185">Reference proteome</keyword>
<dbReference type="Gene3D" id="3.10.450.710">
    <property type="entry name" value="Tgt2/MlaC"/>
    <property type="match status" value="1"/>
</dbReference>
<gene>
    <name evidence="1" type="ORF">QWJ08_12265</name>
</gene>
<dbReference type="PIRSF" id="PIRSF004649">
    <property type="entry name" value="MlaC"/>
    <property type="match status" value="1"/>
</dbReference>
<dbReference type="EMBL" id="JAUEOZ010000001">
    <property type="protein sequence ID" value="MDN2482146.1"/>
    <property type="molecule type" value="Genomic_DNA"/>
</dbReference>
<protein>
    <submittedName>
        <fullName evidence="1">ABC transporter substrate-binding protein</fullName>
    </submittedName>
</protein>
<comment type="caution">
    <text evidence="1">The sequence shown here is derived from an EMBL/GenBank/DDBJ whole genome shotgun (WGS) entry which is preliminary data.</text>
</comment>
<evidence type="ECO:0000313" key="1">
    <source>
        <dbReference type="EMBL" id="MDN2482146.1"/>
    </source>
</evidence>
<proteinExistence type="predicted"/>
<dbReference type="Pfam" id="PF05494">
    <property type="entry name" value="MlaC"/>
    <property type="match status" value="1"/>
</dbReference>
<dbReference type="PANTHER" id="PTHR36573:SF1">
    <property type="entry name" value="INTERMEMBRANE PHOSPHOLIPID TRANSPORT SYSTEM BINDING PROTEIN MLAC"/>
    <property type="match status" value="1"/>
</dbReference>
<dbReference type="PANTHER" id="PTHR36573">
    <property type="entry name" value="INTERMEMBRANE PHOSPHOLIPID TRANSPORT SYSTEM BINDING PROTEIN MLAC"/>
    <property type="match status" value="1"/>
</dbReference>
<evidence type="ECO:0000313" key="2">
    <source>
        <dbReference type="Proteomes" id="UP001169719"/>
    </source>
</evidence>
<dbReference type="InterPro" id="IPR042245">
    <property type="entry name" value="Tgt2/MlaC_sf"/>
</dbReference>
<sequence>MRVLLSAVLVCLSSFGVWAQEVDRKDPYQMIVTVADQSFERLRQDQAQIENDPNHLKVIVEEELLPYVNYRYSALKLLGSEVKKNSREDVLAFIEAFKDYMVASYAQVLTQYSQQKVQFGAPPTLTDSERITGVKVTILDAPNPNIQLEFKLRKEKSGDWAAFDIIAEGVSLLSSKQSEWLGEVRRQGLPAVTEELARQAKLPVKKVEK</sequence>
<reference evidence="1" key="1">
    <citation type="submission" date="2024-05" db="EMBL/GenBank/DDBJ databases">
        <title>Genome Sequences of Four Agar- Degrading Marine Bacteria.</title>
        <authorList>
            <person name="Phillips E.K."/>
            <person name="Shaffer J.C."/>
            <person name="Henson M.W."/>
            <person name="Temperton B."/>
            <person name="Thrash C.J."/>
            <person name="Martin M.O."/>
        </authorList>
    </citation>
    <scope>NUCLEOTIDE SEQUENCE</scope>
    <source>
        <strain evidence="1">EKP203</strain>
    </source>
</reference>
<name>A0ABT7Y2D6_9VIBR</name>
<dbReference type="RefSeq" id="WP_289962188.1">
    <property type="nucleotide sequence ID" value="NZ_JAUEOZ010000001.1"/>
</dbReference>
<organism evidence="1 2">
    <name type="scientific">Vibrio agarivorans</name>
    <dbReference type="NCBI Taxonomy" id="153622"/>
    <lineage>
        <taxon>Bacteria</taxon>
        <taxon>Pseudomonadati</taxon>
        <taxon>Pseudomonadota</taxon>
        <taxon>Gammaproteobacteria</taxon>
        <taxon>Vibrionales</taxon>
        <taxon>Vibrionaceae</taxon>
        <taxon>Vibrio</taxon>
    </lineage>
</organism>
<dbReference type="Proteomes" id="UP001169719">
    <property type="component" value="Unassembled WGS sequence"/>
</dbReference>